<accession>A0ABD2FXL5</accession>
<evidence type="ECO:0000259" key="1">
    <source>
        <dbReference type="PROSITE" id="PS50053"/>
    </source>
</evidence>
<dbReference type="PROSITE" id="PS50053">
    <property type="entry name" value="UBIQUITIN_2"/>
    <property type="match status" value="1"/>
</dbReference>
<organism evidence="2 3">
    <name type="scientific">Pagothenia borchgrevinki</name>
    <name type="common">Bald rockcod</name>
    <name type="synonym">Trematomus borchgrevinki</name>
    <dbReference type="NCBI Taxonomy" id="8213"/>
    <lineage>
        <taxon>Eukaryota</taxon>
        <taxon>Metazoa</taxon>
        <taxon>Chordata</taxon>
        <taxon>Craniata</taxon>
        <taxon>Vertebrata</taxon>
        <taxon>Euteleostomi</taxon>
        <taxon>Actinopterygii</taxon>
        <taxon>Neopterygii</taxon>
        <taxon>Teleostei</taxon>
        <taxon>Neoteleostei</taxon>
        <taxon>Acanthomorphata</taxon>
        <taxon>Eupercaria</taxon>
        <taxon>Perciformes</taxon>
        <taxon>Notothenioidei</taxon>
        <taxon>Nototheniidae</taxon>
        <taxon>Pagothenia</taxon>
    </lineage>
</organism>
<dbReference type="Gene3D" id="3.10.20.90">
    <property type="entry name" value="Phosphatidylinositol 3-kinase Catalytic Subunit, Chain A, domain 1"/>
    <property type="match status" value="1"/>
</dbReference>
<protein>
    <recommendedName>
        <fullName evidence="1">Ubiquitin-like domain-containing protein</fullName>
    </recommendedName>
</protein>
<dbReference type="Pfam" id="PF00240">
    <property type="entry name" value="ubiquitin"/>
    <property type="match status" value="1"/>
</dbReference>
<dbReference type="Proteomes" id="UP001619887">
    <property type="component" value="Unassembled WGS sequence"/>
</dbReference>
<evidence type="ECO:0000313" key="2">
    <source>
        <dbReference type="EMBL" id="KAL3046312.1"/>
    </source>
</evidence>
<dbReference type="AlphaFoldDB" id="A0ABD2FXL5"/>
<dbReference type="SUPFAM" id="SSF54236">
    <property type="entry name" value="Ubiquitin-like"/>
    <property type="match status" value="1"/>
</dbReference>
<dbReference type="CDD" id="cd17039">
    <property type="entry name" value="Ubl_ubiquitin_like"/>
    <property type="match status" value="1"/>
</dbReference>
<keyword evidence="3" id="KW-1185">Reference proteome</keyword>
<reference evidence="2 3" key="2">
    <citation type="journal article" date="2024" name="G3 (Bethesda)">
        <title>The genome of the cryopelagic Antarctic bald notothen, Trematomus borchgrevinki.</title>
        <authorList>
            <person name="Rayamajhi N."/>
            <person name="Rivera-Colon A.G."/>
            <person name="Minhas B.F."/>
            <person name="Cheng C.C."/>
            <person name="Catchen J.M."/>
        </authorList>
    </citation>
    <scope>NUCLEOTIDE SEQUENCE [LARGE SCALE GENOMIC DNA]</scope>
    <source>
        <strain evidence="2">AGRC-2024</strain>
    </source>
</reference>
<dbReference type="InterPro" id="IPR000626">
    <property type="entry name" value="Ubiquitin-like_dom"/>
</dbReference>
<dbReference type="SMART" id="SM00213">
    <property type="entry name" value="UBQ"/>
    <property type="match status" value="1"/>
</dbReference>
<reference evidence="2 3" key="1">
    <citation type="journal article" date="2022" name="G3 (Bethesda)">
        <title>Evaluating Illumina-, Nanopore-, and PacBio-based genome assembly strategies with the bald notothen, Trematomus borchgrevinki.</title>
        <authorList>
            <person name="Rayamajhi N."/>
            <person name="Cheng C.C."/>
            <person name="Catchen J.M."/>
        </authorList>
    </citation>
    <scope>NUCLEOTIDE SEQUENCE [LARGE SCALE GENOMIC DNA]</scope>
    <source>
        <strain evidence="2">AGRC-2024</strain>
    </source>
</reference>
<comment type="caution">
    <text evidence="2">The sequence shown here is derived from an EMBL/GenBank/DDBJ whole genome shotgun (WGS) entry which is preliminary data.</text>
</comment>
<sequence>MEGSNSGKTYQVTVDGPRGKKVFIDMATTEQQFKSMTVKQLKEKIAQKFLESEEENMRLIFTDKGLDEDSELLSEYGVQDKSLILMTLRLPGGLTE</sequence>
<proteinExistence type="predicted"/>
<dbReference type="EMBL" id="JBIYXZ010002085">
    <property type="protein sequence ID" value="KAL3046312.1"/>
    <property type="molecule type" value="Genomic_DNA"/>
</dbReference>
<dbReference type="InterPro" id="IPR029071">
    <property type="entry name" value="Ubiquitin-like_domsf"/>
</dbReference>
<name>A0ABD2FXL5_PAGBO</name>
<feature type="domain" description="Ubiquitin-like" evidence="1">
    <location>
        <begin position="10"/>
        <end position="93"/>
    </location>
</feature>
<gene>
    <name evidence="2" type="ORF">OYC64_004343</name>
</gene>
<evidence type="ECO:0000313" key="3">
    <source>
        <dbReference type="Proteomes" id="UP001619887"/>
    </source>
</evidence>